<dbReference type="EMBL" id="QWEI01000012">
    <property type="protein sequence ID" value="RHW32794.1"/>
    <property type="molecule type" value="Genomic_DNA"/>
</dbReference>
<sequence>MVKVANYNQGTFYANFDSKAALLEEFIQDI</sequence>
<keyword evidence="4" id="KW-1185">Reference proteome</keyword>
<keyword evidence="1" id="KW-0238">DNA-binding</keyword>
<dbReference type="Proteomes" id="UP000265692">
    <property type="component" value="Unassembled WGS sequence"/>
</dbReference>
<evidence type="ECO:0000259" key="2">
    <source>
        <dbReference type="Pfam" id="PF00440"/>
    </source>
</evidence>
<dbReference type="Pfam" id="PF00440">
    <property type="entry name" value="TetR_N"/>
    <property type="match status" value="1"/>
</dbReference>
<dbReference type="OrthoDB" id="9810250at2"/>
<dbReference type="InterPro" id="IPR009057">
    <property type="entry name" value="Homeodomain-like_sf"/>
</dbReference>
<gene>
    <name evidence="3" type="ORF">D1B33_16255</name>
</gene>
<accession>A0A396S400</accession>
<organism evidence="3 4">
    <name type="scientific">Ureibacillus yapensis</name>
    <dbReference type="NCBI Taxonomy" id="2304605"/>
    <lineage>
        <taxon>Bacteria</taxon>
        <taxon>Bacillati</taxon>
        <taxon>Bacillota</taxon>
        <taxon>Bacilli</taxon>
        <taxon>Bacillales</taxon>
        <taxon>Caryophanaceae</taxon>
        <taxon>Ureibacillus</taxon>
    </lineage>
</organism>
<protein>
    <submittedName>
        <fullName evidence="3">TetR family transcriptional regulator</fullName>
    </submittedName>
</protein>
<dbReference type="SUPFAM" id="SSF46689">
    <property type="entry name" value="Homeodomain-like"/>
    <property type="match status" value="1"/>
</dbReference>
<dbReference type="RefSeq" id="WP_118877535.1">
    <property type="nucleotide sequence ID" value="NZ_QWEI01000012.1"/>
</dbReference>
<evidence type="ECO:0000256" key="1">
    <source>
        <dbReference type="ARBA" id="ARBA00023125"/>
    </source>
</evidence>
<reference evidence="3 4" key="1">
    <citation type="submission" date="2018-08" db="EMBL/GenBank/DDBJ databases">
        <title>Lysinibacillus sp. YLB-03 draft genome sequence.</title>
        <authorList>
            <person name="Yu L."/>
        </authorList>
    </citation>
    <scope>NUCLEOTIDE SEQUENCE [LARGE SCALE GENOMIC DNA]</scope>
    <source>
        <strain evidence="3 4">YLB-03</strain>
    </source>
</reference>
<evidence type="ECO:0000313" key="4">
    <source>
        <dbReference type="Proteomes" id="UP000265692"/>
    </source>
</evidence>
<feature type="domain" description="HTH tetR-type" evidence="2">
    <location>
        <begin position="3"/>
        <end position="25"/>
    </location>
</feature>
<proteinExistence type="predicted"/>
<dbReference type="GO" id="GO:0003677">
    <property type="term" value="F:DNA binding"/>
    <property type="evidence" value="ECO:0007669"/>
    <property type="project" value="UniProtKB-KW"/>
</dbReference>
<dbReference type="AlphaFoldDB" id="A0A396S400"/>
<evidence type="ECO:0000313" key="3">
    <source>
        <dbReference type="EMBL" id="RHW32794.1"/>
    </source>
</evidence>
<name>A0A396S400_9BACL</name>
<dbReference type="InterPro" id="IPR001647">
    <property type="entry name" value="HTH_TetR"/>
</dbReference>
<dbReference type="Gene3D" id="1.10.357.10">
    <property type="entry name" value="Tetracycline Repressor, domain 2"/>
    <property type="match status" value="1"/>
</dbReference>
<comment type="caution">
    <text evidence="3">The sequence shown here is derived from an EMBL/GenBank/DDBJ whole genome shotgun (WGS) entry which is preliminary data.</text>
</comment>